<dbReference type="InterPro" id="IPR010678">
    <property type="entry name" value="UTP25"/>
</dbReference>
<dbReference type="EMBL" id="JARBDR010000657">
    <property type="protein sequence ID" value="KAJ8309454.1"/>
    <property type="molecule type" value="Genomic_DNA"/>
</dbReference>
<dbReference type="Pfam" id="PF22916">
    <property type="entry name" value="UTP25_NTPase-like"/>
    <property type="match status" value="1"/>
</dbReference>
<evidence type="ECO:0000313" key="5">
    <source>
        <dbReference type="EMBL" id="KAJ8309454.1"/>
    </source>
</evidence>
<dbReference type="InterPro" id="IPR027417">
    <property type="entry name" value="P-loop_NTPase"/>
</dbReference>
<feature type="region of interest" description="Disordered" evidence="3">
    <location>
        <begin position="1"/>
        <end position="100"/>
    </location>
</feature>
<name>A0ABQ9EW92_TEGGR</name>
<gene>
    <name evidence="5" type="ORF">KUTeg_014328</name>
</gene>
<feature type="compositionally biased region" description="Basic residues" evidence="3">
    <location>
        <begin position="32"/>
        <end position="60"/>
    </location>
</feature>
<sequence>MKLLGHSKNNFQENPVLNRKPGKKTKGDNTFKKAHLVMLPKHRRRKMHHRSRKTKKKRKTNPAADDSLRGEKMTATESTQLQESESSESSSESEEENPYQQLMASISGQSLNKTQLLDPFKVHFENDIGEESVDKLSQKGNWTSLSVKVPHVGKAVLTCLESNLVNKKFTEEKDLKKLHKMLGINFESLYKCTCSIGDLYYTERSHLNGEEIRLTYCLHALNHVLKANILYISCLLYSDYRDQGLTRPKVLIVLPFRESALRVVNMMMHLLKSDCENLVSNKKRFLSEYKEENEKEKSSNKPDDYQAIFTGNTDDHFRIGLGVAKKTLKLYTKFYSSDIILASPLGLRTVIGAEGEKDSDYDFLNSIELLIFDQADIYLMQNWDHILHIMNHLHLQPKEAHGIDFSRVRMWTLNGCYHRLRNYFVREEIDFECINEYSTTKNISRARNFFYHGKTHFMLYTERFHFYRRYRIRGIRHIIFYQLPVYPQFYSEMCNMIQDSKIKGDNKTVTCVYSKYDAHRLSDIVGTDRASHMMKASKKIESLI</sequence>
<organism evidence="5 6">
    <name type="scientific">Tegillarca granosa</name>
    <name type="common">Malaysian cockle</name>
    <name type="synonym">Anadara granosa</name>
    <dbReference type="NCBI Taxonomy" id="220873"/>
    <lineage>
        <taxon>Eukaryota</taxon>
        <taxon>Metazoa</taxon>
        <taxon>Spiralia</taxon>
        <taxon>Lophotrochozoa</taxon>
        <taxon>Mollusca</taxon>
        <taxon>Bivalvia</taxon>
        <taxon>Autobranchia</taxon>
        <taxon>Pteriomorphia</taxon>
        <taxon>Arcoida</taxon>
        <taxon>Arcoidea</taxon>
        <taxon>Arcidae</taxon>
        <taxon>Tegillarca</taxon>
    </lineage>
</organism>
<dbReference type="Gene3D" id="3.40.50.300">
    <property type="entry name" value="P-loop containing nucleotide triphosphate hydrolases"/>
    <property type="match status" value="1"/>
</dbReference>
<comment type="caution">
    <text evidence="5">The sequence shown here is derived from an EMBL/GenBank/DDBJ whole genome shotgun (WGS) entry which is preliminary data.</text>
</comment>
<evidence type="ECO:0000256" key="1">
    <source>
        <dbReference type="ARBA" id="ARBA00024421"/>
    </source>
</evidence>
<dbReference type="InterPro" id="IPR053940">
    <property type="entry name" value="UTP25_NTPase-like"/>
</dbReference>
<keyword evidence="6" id="KW-1185">Reference proteome</keyword>
<dbReference type="PANTHER" id="PTHR12933:SF0">
    <property type="entry name" value="U3 SMALL NUCLEOLAR RNA-ASSOCIATED PROTEIN 25 HOMOLOG"/>
    <property type="match status" value="1"/>
</dbReference>
<accession>A0ABQ9EW92</accession>
<dbReference type="PANTHER" id="PTHR12933">
    <property type="entry name" value="ORF PROTEIN-RELATED"/>
    <property type="match status" value="1"/>
</dbReference>
<evidence type="ECO:0000256" key="3">
    <source>
        <dbReference type="SAM" id="MobiDB-lite"/>
    </source>
</evidence>
<evidence type="ECO:0000313" key="6">
    <source>
        <dbReference type="Proteomes" id="UP001217089"/>
    </source>
</evidence>
<reference evidence="5 6" key="1">
    <citation type="submission" date="2022-12" db="EMBL/GenBank/DDBJ databases">
        <title>Chromosome-level genome of Tegillarca granosa.</title>
        <authorList>
            <person name="Kim J."/>
        </authorList>
    </citation>
    <scope>NUCLEOTIDE SEQUENCE [LARGE SCALE GENOMIC DNA]</scope>
    <source>
        <strain evidence="5">Teg-2019</strain>
        <tissue evidence="5">Adductor muscle</tissue>
    </source>
</reference>
<feature type="domain" description="UTP25 NTP hydrolase-like" evidence="4">
    <location>
        <begin position="198"/>
        <end position="438"/>
    </location>
</feature>
<evidence type="ECO:0000256" key="2">
    <source>
        <dbReference type="ARBA" id="ARBA00032325"/>
    </source>
</evidence>
<protein>
    <recommendedName>
        <fullName evidence="1">U3 small nucleolar RNA-associated protein 25 homolog</fullName>
    </recommendedName>
    <alternativeName>
        <fullName evidence="2">UTP25 small subunit processor component</fullName>
    </alternativeName>
</protein>
<dbReference type="Proteomes" id="UP001217089">
    <property type="component" value="Unassembled WGS sequence"/>
</dbReference>
<proteinExistence type="predicted"/>
<evidence type="ECO:0000259" key="4">
    <source>
        <dbReference type="Pfam" id="PF22916"/>
    </source>
</evidence>